<organism evidence="1 2">
    <name type="scientific">Fodinisporobacter ferrooxydans</name>
    <dbReference type="NCBI Taxonomy" id="2901836"/>
    <lineage>
        <taxon>Bacteria</taxon>
        <taxon>Bacillati</taxon>
        <taxon>Bacillota</taxon>
        <taxon>Bacilli</taxon>
        <taxon>Bacillales</taxon>
        <taxon>Alicyclobacillaceae</taxon>
        <taxon>Fodinisporobacter</taxon>
    </lineage>
</organism>
<accession>A0ABY4CMP0</accession>
<reference evidence="1" key="1">
    <citation type="submission" date="2021-12" db="EMBL/GenBank/DDBJ databases">
        <title>Alicyclobacillaceae gen. nov., sp. nov., isolated from chalcocite enrichment system.</title>
        <authorList>
            <person name="Jiang Z."/>
        </authorList>
    </citation>
    <scope>NUCLEOTIDE SEQUENCE</scope>
    <source>
        <strain evidence="1">MYW30-H2</strain>
    </source>
</reference>
<keyword evidence="2" id="KW-1185">Reference proteome</keyword>
<evidence type="ECO:0000313" key="1">
    <source>
        <dbReference type="EMBL" id="UOF89115.1"/>
    </source>
</evidence>
<protein>
    <submittedName>
        <fullName evidence="1">Uncharacterized protein</fullName>
    </submittedName>
</protein>
<dbReference type="RefSeq" id="WP_347435795.1">
    <property type="nucleotide sequence ID" value="NZ_CP089291.1"/>
</dbReference>
<name>A0ABY4CMP0_9BACL</name>
<gene>
    <name evidence="1" type="ORF">LSG31_14445</name>
</gene>
<dbReference type="Proteomes" id="UP000830167">
    <property type="component" value="Chromosome"/>
</dbReference>
<dbReference type="EMBL" id="CP089291">
    <property type="protein sequence ID" value="UOF89115.1"/>
    <property type="molecule type" value="Genomic_DNA"/>
</dbReference>
<evidence type="ECO:0000313" key="2">
    <source>
        <dbReference type="Proteomes" id="UP000830167"/>
    </source>
</evidence>
<proteinExistence type="predicted"/>
<sequence>MDEWIRFLGVMSALSVSAQTVTEQLKKRISFLKLQRSGDDPILNMAEHIVQKKEMIRHSNVQFISGVNGTLLAWMGQIHPLQLLGITPLWSTLQPQELADVLDYVTAGVLVSYGGPWFNEMLDAIRFYKQTLKTQMQPKQ</sequence>